<keyword evidence="2" id="KW-0560">Oxidoreductase</keyword>
<dbReference type="Gene3D" id="3.40.109.10">
    <property type="entry name" value="NADH Oxidase"/>
    <property type="match status" value="1"/>
</dbReference>
<organism evidence="5 6">
    <name type="scientific">Gracilibacillus caseinilyticus</name>
    <dbReference type="NCBI Taxonomy" id="2932256"/>
    <lineage>
        <taxon>Bacteria</taxon>
        <taxon>Bacillati</taxon>
        <taxon>Bacillota</taxon>
        <taxon>Bacilli</taxon>
        <taxon>Bacillales</taxon>
        <taxon>Bacillaceae</taxon>
        <taxon>Gracilibacillus</taxon>
    </lineage>
</organism>
<evidence type="ECO:0000256" key="2">
    <source>
        <dbReference type="ARBA" id="ARBA00023002"/>
    </source>
</evidence>
<accession>A0ABY4F260</accession>
<dbReference type="RefSeq" id="WP_244723801.1">
    <property type="nucleotide sequence ID" value="NZ_CP095072.1"/>
</dbReference>
<feature type="region of interest" description="Disordered" evidence="3">
    <location>
        <begin position="167"/>
        <end position="190"/>
    </location>
</feature>
<evidence type="ECO:0000256" key="3">
    <source>
        <dbReference type="SAM" id="MobiDB-lite"/>
    </source>
</evidence>
<proteinExistence type="inferred from homology"/>
<gene>
    <name evidence="5" type="ORF">MUN88_09685</name>
</gene>
<dbReference type="InterPro" id="IPR029479">
    <property type="entry name" value="Nitroreductase"/>
</dbReference>
<dbReference type="PANTHER" id="PTHR43673:SF10">
    <property type="entry name" value="NADH DEHYDROGENASE_NAD(P)H NITROREDUCTASE XCC3605-RELATED"/>
    <property type="match status" value="1"/>
</dbReference>
<dbReference type="Proteomes" id="UP000831782">
    <property type="component" value="Chromosome"/>
</dbReference>
<sequence>MKNINMQDYRKADYPIDEMFVNRWSPRSFAEKELDEDTLMTVLEAARWSPSGSNKQPWRFIVARSEEDRKQFHSFIMDGNLAWCTKAPAYVLIISDTEAGGAHAFDAGTAWGFLSLQAMKQGLITHAMGGFYKDQARETLNIPERFQLHAVIAIGYQDEKEKLEEVFQEREVPSPRRPLTETVMEGKFKA</sequence>
<dbReference type="InterPro" id="IPR000415">
    <property type="entry name" value="Nitroreductase-like"/>
</dbReference>
<keyword evidence="6" id="KW-1185">Reference proteome</keyword>
<dbReference type="PANTHER" id="PTHR43673">
    <property type="entry name" value="NAD(P)H NITROREDUCTASE YDGI-RELATED"/>
    <property type="match status" value="1"/>
</dbReference>
<dbReference type="EMBL" id="CP095072">
    <property type="protein sequence ID" value="UOQ50300.1"/>
    <property type="molecule type" value="Genomic_DNA"/>
</dbReference>
<evidence type="ECO:0000256" key="1">
    <source>
        <dbReference type="ARBA" id="ARBA00007118"/>
    </source>
</evidence>
<evidence type="ECO:0000313" key="5">
    <source>
        <dbReference type="EMBL" id="UOQ50300.1"/>
    </source>
</evidence>
<dbReference type="SUPFAM" id="SSF55469">
    <property type="entry name" value="FMN-dependent nitroreductase-like"/>
    <property type="match status" value="1"/>
</dbReference>
<reference evidence="5 6" key="1">
    <citation type="submission" date="2022-04" db="EMBL/GenBank/DDBJ databases">
        <title>Gracilibacillus sp. isolated from saltern.</title>
        <authorList>
            <person name="Won M."/>
            <person name="Lee C.-M."/>
            <person name="Woen H.-Y."/>
            <person name="Kwon S.-W."/>
        </authorList>
    </citation>
    <scope>NUCLEOTIDE SEQUENCE [LARGE SCALE GENOMIC DNA]</scope>
    <source>
        <strain evidence="5 6">SSWR10-1</strain>
    </source>
</reference>
<dbReference type="CDD" id="cd02138">
    <property type="entry name" value="TdsD-like"/>
    <property type="match status" value="1"/>
</dbReference>
<protein>
    <submittedName>
        <fullName evidence="5">Nitroreductase family protein</fullName>
    </submittedName>
</protein>
<name>A0ABY4F260_9BACI</name>
<evidence type="ECO:0000259" key="4">
    <source>
        <dbReference type="Pfam" id="PF00881"/>
    </source>
</evidence>
<feature type="domain" description="Nitroreductase" evidence="4">
    <location>
        <begin position="22"/>
        <end position="79"/>
    </location>
</feature>
<evidence type="ECO:0000313" key="6">
    <source>
        <dbReference type="Proteomes" id="UP000831782"/>
    </source>
</evidence>
<comment type="similarity">
    <text evidence="1">Belongs to the nitroreductase family.</text>
</comment>
<dbReference type="Pfam" id="PF00881">
    <property type="entry name" value="Nitroreductase"/>
    <property type="match status" value="1"/>
</dbReference>